<dbReference type="Pfam" id="PF01590">
    <property type="entry name" value="GAF"/>
    <property type="match status" value="1"/>
</dbReference>
<keyword evidence="3" id="KW-0145">Chemotaxis</keyword>
<evidence type="ECO:0000256" key="4">
    <source>
        <dbReference type="ARBA" id="ARBA00022692"/>
    </source>
</evidence>
<evidence type="ECO:0000256" key="11">
    <source>
        <dbReference type="SAM" id="MobiDB-lite"/>
    </source>
</evidence>
<dbReference type="InterPro" id="IPR016132">
    <property type="entry name" value="Phyto_chromo_attachment"/>
</dbReference>
<keyword evidence="7 9" id="KW-0807">Transducer</keyword>
<dbReference type="InterPro" id="IPR003660">
    <property type="entry name" value="HAMP_dom"/>
</dbReference>
<dbReference type="FunFam" id="1.10.287.950:FF:000001">
    <property type="entry name" value="Methyl-accepting chemotaxis sensory transducer"/>
    <property type="match status" value="1"/>
</dbReference>
<dbReference type="Gene3D" id="1.10.287.950">
    <property type="entry name" value="Methyl-accepting chemotaxis protein"/>
    <property type="match status" value="1"/>
</dbReference>
<comment type="subcellular location">
    <subcellularLocation>
        <location evidence="1">Cell membrane</location>
        <topology evidence="1">Multi-pass membrane protein</topology>
    </subcellularLocation>
</comment>
<reference evidence="16" key="1">
    <citation type="submission" date="2021-05" db="EMBL/GenBank/DDBJ databases">
        <authorList>
            <person name="Pietrasiak N."/>
            <person name="Ward R."/>
            <person name="Stajich J.E."/>
            <person name="Kurbessoian T."/>
        </authorList>
    </citation>
    <scope>NUCLEOTIDE SEQUENCE</scope>
    <source>
        <strain evidence="16">UHER 2000/2452</strain>
    </source>
</reference>
<feature type="transmembrane region" description="Helical" evidence="12">
    <location>
        <begin position="365"/>
        <end position="388"/>
    </location>
</feature>
<evidence type="ECO:0000259" key="15">
    <source>
        <dbReference type="PROSITE" id="PS50885"/>
    </source>
</evidence>
<sequence>MTQMFPKPNLEASPQDSPLVIPKSDTVSDTVWEESSPALHPVQLAGLEETGRSAKLQKSRWWRDLSVRTKASAIAFLIGTAPVLTIGGVAYYFADQSVTAQVEEFEKVRAADLQSKVNQFMRDRFSDIQVMAGLDILIDPDLRARASNRDRVAALNRIKRSYTIYDSIALLDLKGNVIAQTDGEPINNLGDRRYFQAALKANGPILGQPEISNVSGIFSVFSASTVKDKDTGEPIAVIRARMPVSALEEVLRSYATPGTQYYLIDGAGEAFIGPEGAYVKQLSSGEADTRKGDFKAIEPQEIFPALAGFEGTNQLSTVISRNTKSNKEQLIAYAPPVRMQGLPDLGWRAIIAVDTAVAFAPQRQLLLILILGVGIATLLIGAIASAIANRATRPILSAADAVEKIGQGELDTRLVVQGSDEIASLGTNINSMAARLQDALVAQIFEVQQERLLTAAKGSGVVSAADLQDIFDQAVEGARQILNLDRVVIYRFNTESKAGIVSESVDTGWTSALQGNVDDTCIPDDLLEQYRQGRTIVAQDVFAADLHPDHLQMLKRLEVKSNLVVPVFGGGQLFGLLIGHSCAAHRHWQESEISFLKRLGNEIGLSIYRINLLEQTTALAAEQRQLKESLQRRALELLMEVDPISRGDLTIRAKVTVDEIGTIADSYNATVSSLRKIVLQVQEATNQVTATASNNEASVQALSVDALQQAEEISAALEIVKGMANTVQSVAASAEQAEMAVQQAAQTVEEGDAVMNRTVAGIQVIRSTVADTAKKVKHLGESSQKISKVVELISAFAAQTNMLALNASIEASRAGEEGRGFAVVANEVRSLARQSAEATEEIRKLVSNIQTETSEVVTAMESGIEQVVTGTQLVNETRQSLNKITAVSAQISELVEAIAQATVTQSQASETVTQTMKDVAASANKTSQDASQVSSSFEELKKVAQLLQEGVGQFKVS</sequence>
<feature type="transmembrane region" description="Helical" evidence="12">
    <location>
        <begin position="73"/>
        <end position="94"/>
    </location>
</feature>
<dbReference type="PROSITE" id="PS50111">
    <property type="entry name" value="CHEMOTAXIS_TRANSDUC_2"/>
    <property type="match status" value="1"/>
</dbReference>
<evidence type="ECO:0000313" key="17">
    <source>
        <dbReference type="Proteomes" id="UP000757435"/>
    </source>
</evidence>
<feature type="domain" description="HAMP" evidence="15">
    <location>
        <begin position="389"/>
        <end position="441"/>
    </location>
</feature>
<dbReference type="InterPro" id="IPR004090">
    <property type="entry name" value="Chemotax_Me-accpt_rcpt"/>
</dbReference>
<dbReference type="SUPFAM" id="SSF55781">
    <property type="entry name" value="GAF domain-like"/>
    <property type="match status" value="1"/>
</dbReference>
<dbReference type="InterPro" id="IPR029016">
    <property type="entry name" value="GAF-like_dom_sf"/>
</dbReference>
<dbReference type="Proteomes" id="UP000757435">
    <property type="component" value="Unassembled WGS sequence"/>
</dbReference>
<dbReference type="SMART" id="SM00304">
    <property type="entry name" value="HAMP"/>
    <property type="match status" value="2"/>
</dbReference>
<evidence type="ECO:0000256" key="3">
    <source>
        <dbReference type="ARBA" id="ARBA00022500"/>
    </source>
</evidence>
<dbReference type="GO" id="GO:0005886">
    <property type="term" value="C:plasma membrane"/>
    <property type="evidence" value="ECO:0007669"/>
    <property type="project" value="UniProtKB-SubCell"/>
</dbReference>
<dbReference type="CDD" id="cd12914">
    <property type="entry name" value="PDC1_DGC_like"/>
    <property type="match status" value="1"/>
</dbReference>
<dbReference type="SMART" id="SM00065">
    <property type="entry name" value="GAF"/>
    <property type="match status" value="1"/>
</dbReference>
<dbReference type="SMART" id="SM00283">
    <property type="entry name" value="MA"/>
    <property type="match status" value="1"/>
</dbReference>
<reference evidence="16" key="2">
    <citation type="journal article" date="2022" name="Microbiol. Resour. Announc.">
        <title>Metagenome Sequencing to Explore Phylogenomics of Terrestrial Cyanobacteria.</title>
        <authorList>
            <person name="Ward R.D."/>
            <person name="Stajich J.E."/>
            <person name="Johansen J.R."/>
            <person name="Huntemann M."/>
            <person name="Clum A."/>
            <person name="Foster B."/>
            <person name="Foster B."/>
            <person name="Roux S."/>
            <person name="Palaniappan K."/>
            <person name="Varghese N."/>
            <person name="Mukherjee S."/>
            <person name="Reddy T.B.K."/>
            <person name="Daum C."/>
            <person name="Copeland A."/>
            <person name="Chen I.A."/>
            <person name="Ivanova N.N."/>
            <person name="Kyrpides N.C."/>
            <person name="Shapiro N."/>
            <person name="Eloe-Fadrosh E.A."/>
            <person name="Pietrasiak N."/>
        </authorList>
    </citation>
    <scope>NUCLEOTIDE SEQUENCE</scope>
    <source>
        <strain evidence="16">UHER 2000/2452</strain>
    </source>
</reference>
<dbReference type="AlphaFoldDB" id="A0A951QAJ8"/>
<evidence type="ECO:0000256" key="8">
    <source>
        <dbReference type="ARBA" id="ARBA00029447"/>
    </source>
</evidence>
<keyword evidence="5 12" id="KW-1133">Transmembrane helix</keyword>
<dbReference type="PANTHER" id="PTHR32089">
    <property type="entry name" value="METHYL-ACCEPTING CHEMOTAXIS PROTEIN MCPB"/>
    <property type="match status" value="1"/>
</dbReference>
<dbReference type="PROSITE" id="PS50046">
    <property type="entry name" value="PHYTOCHROME_2"/>
    <property type="match status" value="1"/>
</dbReference>
<evidence type="ECO:0000256" key="9">
    <source>
        <dbReference type="PROSITE-ProRule" id="PRU00284"/>
    </source>
</evidence>
<dbReference type="Gene3D" id="3.30.450.20">
    <property type="entry name" value="PAS domain"/>
    <property type="match status" value="1"/>
</dbReference>
<evidence type="ECO:0000313" key="16">
    <source>
        <dbReference type="EMBL" id="MBW4657813.1"/>
    </source>
</evidence>
<evidence type="ECO:0000256" key="6">
    <source>
        <dbReference type="ARBA" id="ARBA00023136"/>
    </source>
</evidence>
<gene>
    <name evidence="16" type="ORF">KME15_04005</name>
</gene>
<evidence type="ECO:0000256" key="5">
    <source>
        <dbReference type="ARBA" id="ARBA00022989"/>
    </source>
</evidence>
<dbReference type="Pfam" id="PF02743">
    <property type="entry name" value="dCache_1"/>
    <property type="match status" value="1"/>
</dbReference>
<dbReference type="SUPFAM" id="SSF58104">
    <property type="entry name" value="Methyl-accepting chemotaxis protein (MCP) signaling domain"/>
    <property type="match status" value="1"/>
</dbReference>
<feature type="domain" description="HAMP" evidence="15">
    <location>
        <begin position="628"/>
        <end position="679"/>
    </location>
</feature>
<evidence type="ECO:0000256" key="2">
    <source>
        <dbReference type="ARBA" id="ARBA00022475"/>
    </source>
</evidence>
<evidence type="ECO:0000259" key="14">
    <source>
        <dbReference type="PROSITE" id="PS50111"/>
    </source>
</evidence>
<dbReference type="GO" id="GO:0004888">
    <property type="term" value="F:transmembrane signaling receptor activity"/>
    <property type="evidence" value="ECO:0007669"/>
    <property type="project" value="InterPro"/>
</dbReference>
<feature type="region of interest" description="Disordered" evidence="11">
    <location>
        <begin position="1"/>
        <end position="23"/>
    </location>
</feature>
<keyword evidence="10" id="KW-0175">Coiled coil</keyword>
<dbReference type="PANTHER" id="PTHR32089:SF114">
    <property type="entry name" value="METHYL-ACCEPTING CHEMOTAXIS PROTEIN MCPB"/>
    <property type="match status" value="1"/>
</dbReference>
<keyword evidence="4 12" id="KW-0812">Transmembrane</keyword>
<evidence type="ECO:0000256" key="10">
    <source>
        <dbReference type="SAM" id="Coils"/>
    </source>
</evidence>
<evidence type="ECO:0000256" key="12">
    <source>
        <dbReference type="SAM" id="Phobius"/>
    </source>
</evidence>
<proteinExistence type="inferred from homology"/>
<dbReference type="GO" id="GO:0006935">
    <property type="term" value="P:chemotaxis"/>
    <property type="evidence" value="ECO:0007669"/>
    <property type="project" value="UniProtKB-KW"/>
</dbReference>
<evidence type="ECO:0000256" key="1">
    <source>
        <dbReference type="ARBA" id="ARBA00004651"/>
    </source>
</evidence>
<dbReference type="CDD" id="cd06225">
    <property type="entry name" value="HAMP"/>
    <property type="match status" value="1"/>
</dbReference>
<evidence type="ECO:0000256" key="7">
    <source>
        <dbReference type="ARBA" id="ARBA00023224"/>
    </source>
</evidence>
<dbReference type="Gene3D" id="3.30.450.40">
    <property type="match status" value="1"/>
</dbReference>
<name>A0A951QAJ8_9CYAN</name>
<dbReference type="PRINTS" id="PR00260">
    <property type="entry name" value="CHEMTRNSDUCR"/>
</dbReference>
<dbReference type="InterPro" id="IPR004089">
    <property type="entry name" value="MCPsignal_dom"/>
</dbReference>
<keyword evidence="6 12" id="KW-0472">Membrane</keyword>
<dbReference type="CDD" id="cd11386">
    <property type="entry name" value="MCP_signal"/>
    <property type="match status" value="1"/>
</dbReference>
<comment type="similarity">
    <text evidence="8">Belongs to the methyl-accepting chemotaxis (MCP) protein family.</text>
</comment>
<accession>A0A951QAJ8</accession>
<comment type="caution">
    <text evidence="16">The sequence shown here is derived from an EMBL/GenBank/DDBJ whole genome shotgun (WGS) entry which is preliminary data.</text>
</comment>
<dbReference type="Gene3D" id="6.10.340.10">
    <property type="match status" value="1"/>
</dbReference>
<evidence type="ECO:0000259" key="13">
    <source>
        <dbReference type="PROSITE" id="PS50046"/>
    </source>
</evidence>
<feature type="domain" description="Phytochrome chromophore attachment site" evidence="13">
    <location>
        <begin position="466"/>
        <end position="602"/>
    </location>
</feature>
<organism evidence="16 17">
    <name type="scientific">Drouetiella hepatica Uher 2000/2452</name>
    <dbReference type="NCBI Taxonomy" id="904376"/>
    <lineage>
        <taxon>Bacteria</taxon>
        <taxon>Bacillati</taxon>
        <taxon>Cyanobacteriota</taxon>
        <taxon>Cyanophyceae</taxon>
        <taxon>Oculatellales</taxon>
        <taxon>Oculatellaceae</taxon>
        <taxon>Drouetiella</taxon>
    </lineage>
</organism>
<dbReference type="Pfam" id="PF00015">
    <property type="entry name" value="MCPsignal"/>
    <property type="match status" value="1"/>
</dbReference>
<dbReference type="Pfam" id="PF00672">
    <property type="entry name" value="HAMP"/>
    <property type="match status" value="1"/>
</dbReference>
<dbReference type="GO" id="GO:0007165">
    <property type="term" value="P:signal transduction"/>
    <property type="evidence" value="ECO:0007669"/>
    <property type="project" value="UniProtKB-KW"/>
</dbReference>
<keyword evidence="2" id="KW-1003">Cell membrane</keyword>
<feature type="domain" description="Methyl-accepting transducer" evidence="14">
    <location>
        <begin position="684"/>
        <end position="920"/>
    </location>
</feature>
<protein>
    <submittedName>
        <fullName evidence="16">GAF domain-containing protein</fullName>
    </submittedName>
</protein>
<dbReference type="EMBL" id="JAHHHD010000003">
    <property type="protein sequence ID" value="MBW4657813.1"/>
    <property type="molecule type" value="Genomic_DNA"/>
</dbReference>
<dbReference type="SUPFAM" id="SSF158472">
    <property type="entry name" value="HAMP domain-like"/>
    <property type="match status" value="1"/>
</dbReference>
<feature type="coiled-coil region" evidence="10">
    <location>
        <begin position="613"/>
        <end position="640"/>
    </location>
</feature>
<dbReference type="PROSITE" id="PS50885">
    <property type="entry name" value="HAMP"/>
    <property type="match status" value="2"/>
</dbReference>
<dbReference type="InterPro" id="IPR033479">
    <property type="entry name" value="dCache_1"/>
</dbReference>
<dbReference type="InterPro" id="IPR003018">
    <property type="entry name" value="GAF"/>
</dbReference>